<organism evidence="2">
    <name type="scientific">Trepomonas sp. PC1</name>
    <dbReference type="NCBI Taxonomy" id="1076344"/>
    <lineage>
        <taxon>Eukaryota</taxon>
        <taxon>Metamonada</taxon>
        <taxon>Diplomonadida</taxon>
        <taxon>Hexamitidae</taxon>
        <taxon>Hexamitinae</taxon>
        <taxon>Trepomonas</taxon>
    </lineage>
</organism>
<feature type="non-terminal residue" evidence="2">
    <location>
        <position position="448"/>
    </location>
</feature>
<feature type="transmembrane region" description="Helical" evidence="1">
    <location>
        <begin position="197"/>
        <end position="220"/>
    </location>
</feature>
<name>A0A146K1M2_9EUKA</name>
<feature type="transmembrane region" description="Helical" evidence="1">
    <location>
        <begin position="253"/>
        <end position="275"/>
    </location>
</feature>
<accession>A0A146K1M2</accession>
<feature type="transmembrane region" description="Helical" evidence="1">
    <location>
        <begin position="99"/>
        <end position="123"/>
    </location>
</feature>
<sequence length="448" mass="52005">ETEILLPQFGLVQQNLEKVSLFRKPNYNINNFGRIMMISILLIVSQTFCYYAYNTTKSLLKHGTSLNTNIISFIFTLSVFCSTIFLLSRRKIIFDRDLLKMGSICVFIAICCTISTVSFQLFIGQNQTIIEVFFIIYGILSSIFSAIGDTFMTIGTYCYIFKCVPNNKDFGLILSSVMCISATGEELYEWLYTDELFIVNIIFTVLFVGMVVQIFVIFLVQYTIPVASFNVSERTIFQLGLKFNRYVPKVMQFFYHIFKTLIGAILLSESFFVVLSKLFYQSFQRAVVQSILIKPSCFEILTQNCYKNTFLAENTNFIEFSLRFLIFGLFGIFFDIINRPNLVKIQINLQILSIITLVTTVIPYIVSFDTFYVRDTFQISLFILDCLWEVFLYQTLLTMFNSCFRLILCIMFCIIFFIRIGTSITALFIPIIWLYREFSVFLIILLGI</sequence>
<keyword evidence="1" id="KW-0472">Membrane</keyword>
<feature type="transmembrane region" description="Helical" evidence="1">
    <location>
        <begin position="403"/>
        <end position="421"/>
    </location>
</feature>
<feature type="transmembrane region" description="Helical" evidence="1">
    <location>
        <begin position="135"/>
        <end position="160"/>
    </location>
</feature>
<feature type="transmembrane region" description="Helical" evidence="1">
    <location>
        <begin position="65"/>
        <end position="87"/>
    </location>
</feature>
<proteinExistence type="predicted"/>
<gene>
    <name evidence="2" type="ORF">TPC1_30944</name>
</gene>
<feature type="transmembrane region" description="Helical" evidence="1">
    <location>
        <begin position="349"/>
        <end position="366"/>
    </location>
</feature>
<reference evidence="2" key="1">
    <citation type="submission" date="2015-07" db="EMBL/GenBank/DDBJ databases">
        <title>Adaptation to a free-living lifestyle via gene acquisitions in the diplomonad Trepomonas sp. PC1.</title>
        <authorList>
            <person name="Xu F."/>
            <person name="Jerlstrom-Hultqvist J."/>
            <person name="Kolisko M."/>
            <person name="Simpson A.G.B."/>
            <person name="Roger A.J."/>
            <person name="Svard S.G."/>
            <person name="Andersson J.O."/>
        </authorList>
    </citation>
    <scope>NUCLEOTIDE SEQUENCE</scope>
    <source>
        <strain evidence="2">PC1</strain>
    </source>
</reference>
<feature type="transmembrane region" description="Helical" evidence="1">
    <location>
        <begin position="427"/>
        <end position="447"/>
    </location>
</feature>
<keyword evidence="1" id="KW-1133">Transmembrane helix</keyword>
<feature type="transmembrane region" description="Helical" evidence="1">
    <location>
        <begin position="32"/>
        <end position="53"/>
    </location>
</feature>
<dbReference type="AlphaFoldDB" id="A0A146K1M2"/>
<feature type="non-terminal residue" evidence="2">
    <location>
        <position position="1"/>
    </location>
</feature>
<feature type="transmembrane region" description="Helical" evidence="1">
    <location>
        <begin position="172"/>
        <end position="191"/>
    </location>
</feature>
<evidence type="ECO:0000313" key="2">
    <source>
        <dbReference type="EMBL" id="JAP89561.1"/>
    </source>
</evidence>
<protein>
    <submittedName>
        <fullName evidence="2">Uncharacterized protein</fullName>
    </submittedName>
</protein>
<dbReference type="EMBL" id="GDID01007045">
    <property type="protein sequence ID" value="JAP89561.1"/>
    <property type="molecule type" value="Transcribed_RNA"/>
</dbReference>
<evidence type="ECO:0000256" key="1">
    <source>
        <dbReference type="SAM" id="Phobius"/>
    </source>
</evidence>
<keyword evidence="1" id="KW-0812">Transmembrane</keyword>
<feature type="transmembrane region" description="Helical" evidence="1">
    <location>
        <begin position="320"/>
        <end position="337"/>
    </location>
</feature>